<accession>A0ABU8SCD3</accession>
<proteinExistence type="predicted"/>
<evidence type="ECO:0000256" key="2">
    <source>
        <dbReference type="ARBA" id="ARBA00023033"/>
    </source>
</evidence>
<gene>
    <name evidence="4" type="ORF">WG900_17065</name>
</gene>
<dbReference type="RefSeq" id="WP_339969057.1">
    <property type="nucleotide sequence ID" value="NZ_JBBHJY010000010.1"/>
</dbReference>
<dbReference type="GO" id="GO:0016491">
    <property type="term" value="F:oxidoreductase activity"/>
    <property type="evidence" value="ECO:0007669"/>
    <property type="project" value="UniProtKB-KW"/>
</dbReference>
<name>A0ABU8SCD3_9SPHN</name>
<feature type="domain" description="Luciferase-like" evidence="3">
    <location>
        <begin position="17"/>
        <end position="309"/>
    </location>
</feature>
<dbReference type="SUPFAM" id="SSF51679">
    <property type="entry name" value="Bacterial luciferase-like"/>
    <property type="match status" value="1"/>
</dbReference>
<keyword evidence="5" id="KW-1185">Reference proteome</keyword>
<keyword evidence="2" id="KW-0503">Monooxygenase</keyword>
<evidence type="ECO:0000256" key="1">
    <source>
        <dbReference type="ARBA" id="ARBA00023002"/>
    </source>
</evidence>
<organism evidence="4 5">
    <name type="scientific">Novosphingobium aquae</name>
    <dbReference type="NCBI Taxonomy" id="3133435"/>
    <lineage>
        <taxon>Bacteria</taxon>
        <taxon>Pseudomonadati</taxon>
        <taxon>Pseudomonadota</taxon>
        <taxon>Alphaproteobacteria</taxon>
        <taxon>Sphingomonadales</taxon>
        <taxon>Sphingomonadaceae</taxon>
        <taxon>Novosphingobium</taxon>
    </lineage>
</organism>
<dbReference type="EC" id="1.-.-.-" evidence="4"/>
<reference evidence="4 5" key="1">
    <citation type="submission" date="2024-03" db="EMBL/GenBank/DDBJ databases">
        <authorList>
            <person name="Jo J.-H."/>
        </authorList>
    </citation>
    <scope>NUCLEOTIDE SEQUENCE [LARGE SCALE GENOMIC DNA]</scope>
    <source>
        <strain evidence="4 5">AS3R-12</strain>
    </source>
</reference>
<dbReference type="InterPro" id="IPR036661">
    <property type="entry name" value="Luciferase-like_sf"/>
</dbReference>
<sequence length="347" mass="38554">MTKHFELEEYPMPRLTFGYLFDFRNPQQWHRDWHELYEETVALAAWTEQAGFDAAWVPEHHLASDSYVTSPMILLAAIAARTSRIRLGSAISLAPLYHPLRFAEDCVALDALSGGRLEMALAIGYRRREYEAFGIDFTRRGAIFDEFLDVATRLWAGETVDFAGKHFTLKGAKLMPPAPRGRIPLHIGGFAPKALERVAKYADGYFGDVGAVAPYVEKLKEAGKDPASARALATCLFMVVAEDKTAAMDELAPYYHHVNNTYAGFMAEDKAIGMDDAALAAMDLDAFKSSGILEIMTPDEAIARFKAMQAKTPALEHLMFMRPPGLPVERFKYYAGLVADKVMPAFG</sequence>
<dbReference type="InterPro" id="IPR050766">
    <property type="entry name" value="Bact_Lucif_Oxidored"/>
</dbReference>
<dbReference type="Pfam" id="PF00296">
    <property type="entry name" value="Bac_luciferase"/>
    <property type="match status" value="1"/>
</dbReference>
<dbReference type="InterPro" id="IPR011251">
    <property type="entry name" value="Luciferase-like_dom"/>
</dbReference>
<dbReference type="PANTHER" id="PTHR30137">
    <property type="entry name" value="LUCIFERASE-LIKE MONOOXYGENASE"/>
    <property type="match status" value="1"/>
</dbReference>
<dbReference type="EMBL" id="JBBHJY010000010">
    <property type="protein sequence ID" value="MEJ6011627.1"/>
    <property type="molecule type" value="Genomic_DNA"/>
</dbReference>
<evidence type="ECO:0000313" key="5">
    <source>
        <dbReference type="Proteomes" id="UP001379235"/>
    </source>
</evidence>
<dbReference type="PANTHER" id="PTHR30137:SF8">
    <property type="entry name" value="BLR5498 PROTEIN"/>
    <property type="match status" value="1"/>
</dbReference>
<keyword evidence="1 4" id="KW-0560">Oxidoreductase</keyword>
<dbReference type="Gene3D" id="3.20.20.30">
    <property type="entry name" value="Luciferase-like domain"/>
    <property type="match status" value="1"/>
</dbReference>
<evidence type="ECO:0000313" key="4">
    <source>
        <dbReference type="EMBL" id="MEJ6011627.1"/>
    </source>
</evidence>
<dbReference type="Proteomes" id="UP001379235">
    <property type="component" value="Unassembled WGS sequence"/>
</dbReference>
<protein>
    <submittedName>
        <fullName evidence="4">LLM class flavin-dependent oxidoreductase</fullName>
        <ecNumber evidence="4">1.-.-.-</ecNumber>
    </submittedName>
</protein>
<comment type="caution">
    <text evidence="4">The sequence shown here is derived from an EMBL/GenBank/DDBJ whole genome shotgun (WGS) entry which is preliminary data.</text>
</comment>
<evidence type="ECO:0000259" key="3">
    <source>
        <dbReference type="Pfam" id="PF00296"/>
    </source>
</evidence>